<feature type="compositionally biased region" description="Basic and acidic residues" evidence="1">
    <location>
        <begin position="97"/>
        <end position="113"/>
    </location>
</feature>
<evidence type="ECO:0000313" key="3">
    <source>
        <dbReference type="Proteomes" id="UP001604336"/>
    </source>
</evidence>
<dbReference type="EMBL" id="JBFOLK010000003">
    <property type="protein sequence ID" value="KAL2526138.1"/>
    <property type="molecule type" value="Genomic_DNA"/>
</dbReference>
<protein>
    <submittedName>
        <fullName evidence="2">DNA ligase 1-like</fullName>
    </submittedName>
</protein>
<evidence type="ECO:0000313" key="2">
    <source>
        <dbReference type="EMBL" id="KAL2526138.1"/>
    </source>
</evidence>
<comment type="caution">
    <text evidence="2">The sequence shown here is derived from an EMBL/GenBank/DDBJ whole genome shotgun (WGS) entry which is preliminary data.</text>
</comment>
<dbReference type="PANTHER" id="PTHR33318">
    <property type="entry name" value="ASPARTYL/GLUTAMYL-TRNA(ASN/GLN) AMIDOTRANSFERASE SUBUNIT"/>
    <property type="match status" value="1"/>
</dbReference>
<name>A0ABD1UM54_9LAMI</name>
<dbReference type="Proteomes" id="UP001604336">
    <property type="component" value="Unassembled WGS sequence"/>
</dbReference>
<dbReference type="AlphaFoldDB" id="A0ABD1UM54"/>
<gene>
    <name evidence="2" type="ORF">Adt_11192</name>
</gene>
<proteinExistence type="predicted"/>
<keyword evidence="3" id="KW-1185">Reference proteome</keyword>
<sequence length="442" mass="49323">MGYFTACFGTWKHKKTLKACGETPLKNQFLSPSHEIQEAVKLLTAKSLKEEEIVKPIAESIGTNEEQMNSSSREKITFDDWNKNGLTNIVESNLVKNENEKVERERDREKGEDNGLDSTMSSLMSYPPNHNGLTNIVEKYLVENKNGKVEKERETGKDDGSDSTASSLMSCPRNHIGMLDKVESYSFYCPVASTTEQKACPKCPNCACDEKSIQKDLEECNSVDNSKRNVNGGISYCGFIQEEESSDSLFSLSIDSRKHVSAAEMGEKEVISPLKPVHSVLNSVENLSQKKFFKVKTASTTSLNQKEEKENFNLEPLSEEPDVKHSIQQLKQESDNEIAVETSLSSWLVESENSFKNENSPSSVGNSSERTKSLKSYGNRPILEALTSKDFKQFNESLSPDITLSHGSDDVPGIGTIGSYWQHTWRVMDVDQSSCRRGMASV</sequence>
<dbReference type="PANTHER" id="PTHR33318:SF4">
    <property type="entry name" value="OS04G0511700 PROTEIN"/>
    <property type="match status" value="1"/>
</dbReference>
<feature type="region of interest" description="Disordered" evidence="1">
    <location>
        <begin position="147"/>
        <end position="168"/>
    </location>
</feature>
<reference evidence="3" key="1">
    <citation type="submission" date="2024-07" db="EMBL/GenBank/DDBJ databases">
        <title>Two chromosome-level genome assemblies of Korean endemic species Abeliophyllum distichum and Forsythia ovata (Oleaceae).</title>
        <authorList>
            <person name="Jang H."/>
        </authorList>
    </citation>
    <scope>NUCLEOTIDE SEQUENCE [LARGE SCALE GENOMIC DNA]</scope>
</reference>
<feature type="region of interest" description="Disordered" evidence="1">
    <location>
        <begin position="355"/>
        <end position="376"/>
    </location>
</feature>
<feature type="region of interest" description="Disordered" evidence="1">
    <location>
        <begin position="94"/>
        <end position="129"/>
    </location>
</feature>
<feature type="compositionally biased region" description="Basic and acidic residues" evidence="1">
    <location>
        <begin position="147"/>
        <end position="160"/>
    </location>
</feature>
<evidence type="ECO:0000256" key="1">
    <source>
        <dbReference type="SAM" id="MobiDB-lite"/>
    </source>
</evidence>
<dbReference type="InterPro" id="IPR039300">
    <property type="entry name" value="JASON"/>
</dbReference>
<feature type="compositionally biased region" description="Polar residues" evidence="1">
    <location>
        <begin position="355"/>
        <end position="368"/>
    </location>
</feature>
<feature type="region of interest" description="Disordered" evidence="1">
    <location>
        <begin position="317"/>
        <end position="337"/>
    </location>
</feature>
<organism evidence="2 3">
    <name type="scientific">Abeliophyllum distichum</name>
    <dbReference type="NCBI Taxonomy" id="126358"/>
    <lineage>
        <taxon>Eukaryota</taxon>
        <taxon>Viridiplantae</taxon>
        <taxon>Streptophyta</taxon>
        <taxon>Embryophyta</taxon>
        <taxon>Tracheophyta</taxon>
        <taxon>Spermatophyta</taxon>
        <taxon>Magnoliopsida</taxon>
        <taxon>eudicotyledons</taxon>
        <taxon>Gunneridae</taxon>
        <taxon>Pentapetalae</taxon>
        <taxon>asterids</taxon>
        <taxon>lamiids</taxon>
        <taxon>Lamiales</taxon>
        <taxon>Oleaceae</taxon>
        <taxon>Forsythieae</taxon>
        <taxon>Abeliophyllum</taxon>
    </lineage>
</organism>
<accession>A0ABD1UM54</accession>